<evidence type="ECO:0000256" key="6">
    <source>
        <dbReference type="ARBA" id="ARBA00048447"/>
    </source>
</evidence>
<comment type="similarity">
    <text evidence="1">Belongs to the PNP/UDP phosphorylase family.</text>
</comment>
<comment type="catalytic activity">
    <reaction evidence="6">
        <text>uridine + phosphate = alpha-D-ribose 1-phosphate + uracil</text>
        <dbReference type="Rhea" id="RHEA:24388"/>
        <dbReference type="ChEBI" id="CHEBI:16704"/>
        <dbReference type="ChEBI" id="CHEBI:17568"/>
        <dbReference type="ChEBI" id="CHEBI:43474"/>
        <dbReference type="ChEBI" id="CHEBI:57720"/>
        <dbReference type="EC" id="2.4.2.3"/>
    </reaction>
</comment>
<dbReference type="CDD" id="cd09006">
    <property type="entry name" value="PNP_EcPNPI-like"/>
    <property type="match status" value="1"/>
</dbReference>
<organism evidence="8 9">
    <name type="scientific">Fusobacterium nucleatum subsp. polymorphum</name>
    <name type="common">Fusobacterium polymorphum</name>
    <dbReference type="NCBI Taxonomy" id="76857"/>
    <lineage>
        <taxon>Bacteria</taxon>
        <taxon>Fusobacteriati</taxon>
        <taxon>Fusobacteriota</taxon>
        <taxon>Fusobacteriia</taxon>
        <taxon>Fusobacteriales</taxon>
        <taxon>Fusobacteriaceae</taxon>
        <taxon>Fusobacterium</taxon>
    </lineage>
</organism>
<dbReference type="InterPro" id="IPR018016">
    <property type="entry name" value="Nucleoside_phosphorylase_CS"/>
</dbReference>
<dbReference type="NCBIfam" id="TIGR00107">
    <property type="entry name" value="deoD"/>
    <property type="match status" value="1"/>
</dbReference>
<dbReference type="GO" id="GO:0006152">
    <property type="term" value="P:purine nucleoside catabolic process"/>
    <property type="evidence" value="ECO:0007669"/>
    <property type="project" value="TreeGrafter"/>
</dbReference>
<dbReference type="EC" id="2.4.2.3" evidence="2"/>
<dbReference type="GO" id="GO:0004731">
    <property type="term" value="F:purine-nucleoside phosphorylase activity"/>
    <property type="evidence" value="ECO:0007669"/>
    <property type="project" value="InterPro"/>
</dbReference>
<reference evidence="8 9" key="1">
    <citation type="submission" date="2017-06" db="EMBL/GenBank/DDBJ databases">
        <title>Draft genome sequence of Fusobacterium nucleatum subsp. polymorphum KCOM 1260 (=ChDC F218).</title>
        <authorList>
            <person name="Kook J.-K."/>
            <person name="Park S.-N."/>
            <person name="Lim Y.K."/>
            <person name="Roh H."/>
        </authorList>
    </citation>
    <scope>NUCLEOTIDE SEQUENCE [LARGE SCALE GENOMIC DNA]</scope>
    <source>
        <strain evidence="9">KCOM 1260 (ChDC F218)</strain>
    </source>
</reference>
<dbReference type="PANTHER" id="PTHR43691">
    <property type="entry name" value="URIDINE PHOSPHORYLASE"/>
    <property type="match status" value="1"/>
</dbReference>
<evidence type="ECO:0000259" key="7">
    <source>
        <dbReference type="Pfam" id="PF01048"/>
    </source>
</evidence>
<proteinExistence type="inferred from homology"/>
<evidence type="ECO:0000256" key="1">
    <source>
        <dbReference type="ARBA" id="ARBA00010456"/>
    </source>
</evidence>
<evidence type="ECO:0000313" key="8">
    <source>
        <dbReference type="EMBL" id="ASC03206.1"/>
    </source>
</evidence>
<dbReference type="InterPro" id="IPR004402">
    <property type="entry name" value="DeoD-type"/>
</dbReference>
<dbReference type="HAMAP" id="MF_01627">
    <property type="entry name" value="Pur_nucleosid_phosp"/>
    <property type="match status" value="1"/>
</dbReference>
<dbReference type="AlphaFoldDB" id="A0A1Z3CKC4"/>
<dbReference type="PROSITE" id="PS01232">
    <property type="entry name" value="PNP_UDP_1"/>
    <property type="match status" value="1"/>
</dbReference>
<dbReference type="GO" id="GO:0005829">
    <property type="term" value="C:cytosol"/>
    <property type="evidence" value="ECO:0007669"/>
    <property type="project" value="TreeGrafter"/>
</dbReference>
<dbReference type="GO" id="GO:0004850">
    <property type="term" value="F:uridine phosphorylase activity"/>
    <property type="evidence" value="ECO:0007669"/>
    <property type="project" value="UniProtKB-EC"/>
</dbReference>
<dbReference type="Gene3D" id="3.40.50.1580">
    <property type="entry name" value="Nucleoside phosphorylase domain"/>
    <property type="match status" value="1"/>
</dbReference>
<evidence type="ECO:0000313" key="9">
    <source>
        <dbReference type="Proteomes" id="UP000196759"/>
    </source>
</evidence>
<sequence>MKGVQVMSIHIGAKVGDIAETVLLPGDPKRAKWIAENYLENSFCYTDIRGMLGFTGTYKGKKVSIQGTGMGIPSISIYITELMKDFGVKNLIRVGSAGSYQKDVKVRDVVIAMSTSTDSNINNRRFNGANFSPTANFELFLTALKVAEEKNIKIKAGNVLTSDEFYNDNSDYYKKWADFGVLAVEMETAGLYTLAAKYKTRALSILTISDSLVSPEITSAEEREKTFSEMIELALETAIRI</sequence>
<evidence type="ECO:0000256" key="4">
    <source>
        <dbReference type="ARBA" id="ARBA00022676"/>
    </source>
</evidence>
<keyword evidence="4" id="KW-0328">Glycosyltransferase</keyword>
<dbReference type="PANTHER" id="PTHR43691:SF11">
    <property type="entry name" value="FI09636P-RELATED"/>
    <property type="match status" value="1"/>
</dbReference>
<evidence type="ECO:0000256" key="2">
    <source>
        <dbReference type="ARBA" id="ARBA00011888"/>
    </source>
</evidence>
<gene>
    <name evidence="8" type="primary">deoD</name>
    <name evidence="8" type="ORF">CBG50_07810</name>
</gene>
<dbReference type="SUPFAM" id="SSF53167">
    <property type="entry name" value="Purine and uridine phosphorylases"/>
    <property type="match status" value="1"/>
</dbReference>
<dbReference type="Pfam" id="PF01048">
    <property type="entry name" value="PNP_UDP_1"/>
    <property type="match status" value="1"/>
</dbReference>
<protein>
    <recommendedName>
        <fullName evidence="3">Uridine phosphorylase</fullName>
        <ecNumber evidence="2">2.4.2.3</ecNumber>
    </recommendedName>
</protein>
<dbReference type="NCBIfam" id="NF004489">
    <property type="entry name" value="PRK05819.1"/>
    <property type="match status" value="1"/>
</dbReference>
<feature type="domain" description="Nucleoside phosphorylase" evidence="7">
    <location>
        <begin position="22"/>
        <end position="238"/>
    </location>
</feature>
<dbReference type="InterPro" id="IPR035994">
    <property type="entry name" value="Nucleoside_phosphorylase_sf"/>
</dbReference>
<evidence type="ECO:0000256" key="5">
    <source>
        <dbReference type="ARBA" id="ARBA00022679"/>
    </source>
</evidence>
<keyword evidence="9" id="KW-1185">Reference proteome</keyword>
<evidence type="ECO:0000256" key="3">
    <source>
        <dbReference type="ARBA" id="ARBA00021980"/>
    </source>
</evidence>
<name>A0A1Z3CKC4_FUSNP</name>
<dbReference type="InterPro" id="IPR000845">
    <property type="entry name" value="Nucleoside_phosphorylase_d"/>
</dbReference>
<keyword evidence="5" id="KW-0808">Transferase</keyword>
<accession>A0A1Z3CKC4</accession>
<dbReference type="EMBL" id="CP021934">
    <property type="protein sequence ID" value="ASC03206.1"/>
    <property type="molecule type" value="Genomic_DNA"/>
</dbReference>
<dbReference type="Proteomes" id="UP000196759">
    <property type="component" value="Chromosome"/>
</dbReference>